<sequence>MKIFPTNVNDLLFYNRTFEDVGEAIPISPDGTCSESFLVPNIERTKCILPSRFDVARHFMLYGGLEGLKENFTLLSTRIQSFGRYMFDLKEFPVAKNLFLSEKFVKAAQEICPVNKKVIDPFQFNFIIQIPGQTVPIHLDAPYFEDATRFQYPQWLLVAMVGSGLYKDKFIDQVQGVGYLHEWNSTRNAGQFAYFDNNDIKPVYEKPVPRSVSLLDGSKTMHAATLYKPKLRPPILPKDAKNELVFSPEKEGDETWELRSNDEILKKYHTNDLRITIVYRARCFESEEKRDNFHNWFTSGKDVRPVEVILNELKNELVEKKGYDKKTLDSMKRLELAIIYALN</sequence>
<dbReference type="AlphaFoldDB" id="A0A914EA31"/>
<evidence type="ECO:0000313" key="1">
    <source>
        <dbReference type="Proteomes" id="UP000887540"/>
    </source>
</evidence>
<reference evidence="2" key="1">
    <citation type="submission" date="2022-11" db="UniProtKB">
        <authorList>
            <consortium name="WormBaseParasite"/>
        </authorList>
    </citation>
    <scope>IDENTIFICATION</scope>
</reference>
<dbReference type="Proteomes" id="UP000887540">
    <property type="component" value="Unplaced"/>
</dbReference>
<evidence type="ECO:0000313" key="2">
    <source>
        <dbReference type="WBParaSite" id="ACRNAN_scaffold637.g8855.t1"/>
    </source>
</evidence>
<keyword evidence="1" id="KW-1185">Reference proteome</keyword>
<protein>
    <submittedName>
        <fullName evidence="2">Uncharacterized protein</fullName>
    </submittedName>
</protein>
<accession>A0A914EA31</accession>
<organism evidence="1 2">
    <name type="scientific">Acrobeloides nanus</name>
    <dbReference type="NCBI Taxonomy" id="290746"/>
    <lineage>
        <taxon>Eukaryota</taxon>
        <taxon>Metazoa</taxon>
        <taxon>Ecdysozoa</taxon>
        <taxon>Nematoda</taxon>
        <taxon>Chromadorea</taxon>
        <taxon>Rhabditida</taxon>
        <taxon>Tylenchina</taxon>
        <taxon>Cephalobomorpha</taxon>
        <taxon>Cephaloboidea</taxon>
        <taxon>Cephalobidae</taxon>
        <taxon>Acrobeloides</taxon>
    </lineage>
</organism>
<proteinExistence type="predicted"/>
<dbReference type="WBParaSite" id="ACRNAN_scaffold637.g8855.t1">
    <property type="protein sequence ID" value="ACRNAN_scaffold637.g8855.t1"/>
    <property type="gene ID" value="ACRNAN_scaffold637.g8855"/>
</dbReference>
<name>A0A914EA31_9BILA</name>